<accession>A0A0S2I521</accession>
<evidence type="ECO:0000256" key="4">
    <source>
        <dbReference type="ARBA" id="ARBA00022989"/>
    </source>
</evidence>
<dbReference type="Proteomes" id="UP000064893">
    <property type="component" value="Chromosome"/>
</dbReference>
<organism evidence="10 11">
    <name type="scientific">Salinivirga cyanobacteriivorans</name>
    <dbReference type="NCBI Taxonomy" id="1307839"/>
    <lineage>
        <taxon>Bacteria</taxon>
        <taxon>Pseudomonadati</taxon>
        <taxon>Bacteroidota</taxon>
        <taxon>Bacteroidia</taxon>
        <taxon>Bacteroidales</taxon>
        <taxon>Salinivirgaceae</taxon>
        <taxon>Salinivirga</taxon>
    </lineage>
</organism>
<feature type="domain" description="ABC3 transporter permease C-terminal" evidence="8">
    <location>
        <begin position="676"/>
        <end position="789"/>
    </location>
</feature>
<keyword evidence="3 7" id="KW-0812">Transmembrane</keyword>
<dbReference type="InterPro" id="IPR025857">
    <property type="entry name" value="MacB_PCD"/>
</dbReference>
<feature type="transmembrane region" description="Helical" evidence="7">
    <location>
        <begin position="673"/>
        <end position="698"/>
    </location>
</feature>
<feature type="transmembrane region" description="Helical" evidence="7">
    <location>
        <begin position="278"/>
        <end position="300"/>
    </location>
</feature>
<feature type="domain" description="MacB-like periplasmic core" evidence="9">
    <location>
        <begin position="14"/>
        <end position="234"/>
    </location>
</feature>
<dbReference type="InterPro" id="IPR050250">
    <property type="entry name" value="Macrolide_Exporter_MacB"/>
</dbReference>
<feature type="transmembrane region" description="Helical" evidence="7">
    <location>
        <begin position="333"/>
        <end position="355"/>
    </location>
</feature>
<feature type="transmembrane region" description="Helical" evidence="7">
    <location>
        <begin position="718"/>
        <end position="743"/>
    </location>
</feature>
<protein>
    <submittedName>
        <fullName evidence="10">Macrolide export permease protein MacB</fullName>
    </submittedName>
</protein>
<keyword evidence="2" id="KW-1003">Cell membrane</keyword>
<keyword evidence="5 7" id="KW-0472">Membrane</keyword>
<dbReference type="Pfam" id="PF12704">
    <property type="entry name" value="MacB_PCD"/>
    <property type="match status" value="1"/>
</dbReference>
<dbReference type="RefSeq" id="WP_057954590.1">
    <property type="nucleotide sequence ID" value="NZ_CP013118.1"/>
</dbReference>
<evidence type="ECO:0000256" key="5">
    <source>
        <dbReference type="ARBA" id="ARBA00023136"/>
    </source>
</evidence>
<keyword evidence="4 7" id="KW-1133">Transmembrane helix</keyword>
<evidence type="ECO:0000256" key="3">
    <source>
        <dbReference type="ARBA" id="ARBA00022692"/>
    </source>
</evidence>
<dbReference type="GO" id="GO:0022857">
    <property type="term" value="F:transmembrane transporter activity"/>
    <property type="evidence" value="ECO:0007669"/>
    <property type="project" value="TreeGrafter"/>
</dbReference>
<dbReference type="OrthoDB" id="973976at2"/>
<dbReference type="STRING" id="1307839.L21SP5_03703"/>
<evidence type="ECO:0000313" key="11">
    <source>
        <dbReference type="Proteomes" id="UP000064893"/>
    </source>
</evidence>
<evidence type="ECO:0000259" key="9">
    <source>
        <dbReference type="Pfam" id="PF12704"/>
    </source>
</evidence>
<dbReference type="AlphaFoldDB" id="A0A0S2I521"/>
<feature type="domain" description="ABC3 transporter permease C-terminal" evidence="8">
    <location>
        <begin position="285"/>
        <end position="401"/>
    </location>
</feature>
<dbReference type="InterPro" id="IPR003838">
    <property type="entry name" value="ABC3_permease_C"/>
</dbReference>
<evidence type="ECO:0000259" key="8">
    <source>
        <dbReference type="Pfam" id="PF02687"/>
    </source>
</evidence>
<dbReference type="EMBL" id="CP013118">
    <property type="protein sequence ID" value="ALO17301.1"/>
    <property type="molecule type" value="Genomic_DNA"/>
</dbReference>
<feature type="transmembrane region" description="Helical" evidence="7">
    <location>
        <begin position="755"/>
        <end position="779"/>
    </location>
</feature>
<evidence type="ECO:0000256" key="1">
    <source>
        <dbReference type="ARBA" id="ARBA00004651"/>
    </source>
</evidence>
<dbReference type="PANTHER" id="PTHR30572:SF4">
    <property type="entry name" value="ABC TRANSPORTER PERMEASE YTRF"/>
    <property type="match status" value="1"/>
</dbReference>
<comment type="subcellular location">
    <subcellularLocation>
        <location evidence="1">Cell membrane</location>
        <topology evidence="1">Multi-pass membrane protein</topology>
    </subcellularLocation>
</comment>
<dbReference type="PATRIC" id="fig|1307839.3.peg.3959"/>
<comment type="similarity">
    <text evidence="6">Belongs to the ABC-4 integral membrane protein family.</text>
</comment>
<dbReference type="PANTHER" id="PTHR30572">
    <property type="entry name" value="MEMBRANE COMPONENT OF TRANSPORTER-RELATED"/>
    <property type="match status" value="1"/>
</dbReference>
<sequence length="796" mass="90231">MALRHALNNRMYFFVNILGLVLGLTAVFLIGIYLNDELNFDRFHKDSDRIYRVIQFGNYGGLVERSSSCPFPLGPEIDDYFGEKITSHTRLYNYQSPSTQIAYRNIVHYDSGFFFTDPGFFEVFTVDTIDTKDEKWLEKPYQAVITSSAARKYFGHIDVVGKKLTIENHFQVEVQAVVEDWPVHSHFDFSVLVSLDSYAQMRGGALPTNWVQNPCWTYIKVSEQTNQSEIQKSLPAFVKSHFDAFIRDNNALFLQPLHDIHLTSHLEYEIRKNGNMEYVYIFGGVALFLILMAAINYINLTTATFASRAREIAIKKVLGATAGNIRFQLFIEAFIITLIAAIISLVFTELLLPWFNQITVKDFELLDLMSWRNLVFFFLILVAVATAGGIYPAIFIAGLNPARILKGNLKRAGKTGVSRKVLVVSQLFISTLLVFAALTIHDQYKHLLRSSNGINRDNLFVINARFSDLYKSCPEFKKEIEKYDAIYKVTASDYIPGIDHNRHGFFIGSDTAVNDVVFLPALRVVSDFFEVYGLEITVGRGFANDSSDLLSAVLINPEMARHLGYEKPGNAIGADLNVYYGKEKVVGIFEDFYPKTLHDKPNPFAIDLVSEEKNPKIGIQYAAVRYKPGKKDQALMYIKRSLKRHAGDKQVQINEYRDIYYNQYAEEKLFNQLAGIMSVLSLIISAVGLLGLVSFMILQKNKEISVRKVHGASNSSILGLIAGEFIRIFIVVILFALPVAWYLSRLWLDNFASHVSFSLMNWIVAILTVALMIIIVAALRLREAARVNPAETLKYE</sequence>
<dbReference type="Pfam" id="PF02687">
    <property type="entry name" value="FtsX"/>
    <property type="match status" value="2"/>
</dbReference>
<reference evidence="10 11" key="1">
    <citation type="submission" date="2015-11" db="EMBL/GenBank/DDBJ databases">
        <title>Description and complete genome sequence of a novel strain predominating in hypersaline microbial mats and representing a new family of the Bacteriodetes phylum.</title>
        <authorList>
            <person name="Spring S."/>
            <person name="Bunk B."/>
            <person name="Sproer C."/>
            <person name="Klenk H.-P."/>
        </authorList>
    </citation>
    <scope>NUCLEOTIDE SEQUENCE [LARGE SCALE GENOMIC DNA]</scope>
    <source>
        <strain evidence="10 11">L21-Spi-D4</strain>
    </source>
</reference>
<dbReference type="KEGG" id="blq:L21SP5_03703"/>
<evidence type="ECO:0000256" key="2">
    <source>
        <dbReference type="ARBA" id="ARBA00022475"/>
    </source>
</evidence>
<keyword evidence="11" id="KW-1185">Reference proteome</keyword>
<evidence type="ECO:0000313" key="10">
    <source>
        <dbReference type="EMBL" id="ALO17301.1"/>
    </source>
</evidence>
<proteinExistence type="inferred from homology"/>
<feature type="transmembrane region" description="Helical" evidence="7">
    <location>
        <begin position="12"/>
        <end position="34"/>
    </location>
</feature>
<gene>
    <name evidence="10" type="ORF">L21SP5_03703</name>
</gene>
<feature type="transmembrane region" description="Helical" evidence="7">
    <location>
        <begin position="375"/>
        <end position="400"/>
    </location>
</feature>
<name>A0A0S2I521_9BACT</name>
<evidence type="ECO:0000256" key="6">
    <source>
        <dbReference type="ARBA" id="ARBA00038076"/>
    </source>
</evidence>
<dbReference type="GO" id="GO:0005886">
    <property type="term" value="C:plasma membrane"/>
    <property type="evidence" value="ECO:0007669"/>
    <property type="project" value="UniProtKB-SubCell"/>
</dbReference>
<feature type="transmembrane region" description="Helical" evidence="7">
    <location>
        <begin position="421"/>
        <end position="440"/>
    </location>
</feature>
<evidence type="ECO:0000256" key="7">
    <source>
        <dbReference type="SAM" id="Phobius"/>
    </source>
</evidence>